<dbReference type="NCBIfam" id="TIGR02050">
    <property type="entry name" value="gshA_cyan_rel"/>
    <property type="match status" value="1"/>
</dbReference>
<dbReference type="NCBIfam" id="NF010041">
    <property type="entry name" value="PRK13517.1-1"/>
    <property type="match status" value="1"/>
</dbReference>
<keyword evidence="2 5" id="KW-0547">Nucleotide-binding</keyword>
<evidence type="ECO:0000256" key="5">
    <source>
        <dbReference type="HAMAP-Rule" id="MF_01609"/>
    </source>
</evidence>
<protein>
    <recommendedName>
        <fullName evidence="5">Putative glutamate--cysteine ligase 2</fullName>
        <ecNumber evidence="5">6.3.2.2</ecNumber>
    </recommendedName>
    <alternativeName>
        <fullName evidence="5">Gamma-glutamylcysteine synthetase 2</fullName>
        <shortName evidence="5">GCS 2</shortName>
        <shortName evidence="5">Gamma-GCS 2</shortName>
    </alternativeName>
</protein>
<gene>
    <name evidence="6" type="ORF">DFJ69_5712</name>
</gene>
<evidence type="ECO:0000256" key="4">
    <source>
        <dbReference type="ARBA" id="ARBA00048819"/>
    </source>
</evidence>
<comment type="caution">
    <text evidence="6">The sequence shown here is derived from an EMBL/GenBank/DDBJ whole genome shotgun (WGS) entry which is preliminary data.</text>
</comment>
<keyword evidence="7" id="KW-1185">Reference proteome</keyword>
<dbReference type="InterPro" id="IPR050141">
    <property type="entry name" value="GCL_type2/YbdK_subfam"/>
</dbReference>
<keyword evidence="1 5" id="KW-0436">Ligase</keyword>
<evidence type="ECO:0000256" key="2">
    <source>
        <dbReference type="ARBA" id="ARBA00022741"/>
    </source>
</evidence>
<comment type="function">
    <text evidence="5">ATP-dependent carboxylate-amine ligase which exhibits weak glutamate--cysteine ligase activity.</text>
</comment>
<dbReference type="PANTHER" id="PTHR36510:SF1">
    <property type="entry name" value="GLUTAMATE--CYSTEINE LIGASE 2-RELATED"/>
    <property type="match status" value="1"/>
</dbReference>
<reference evidence="6 7" key="1">
    <citation type="submission" date="2018-08" db="EMBL/GenBank/DDBJ databases">
        <title>Sequencing the genomes of 1000 actinobacteria strains.</title>
        <authorList>
            <person name="Klenk H.-P."/>
        </authorList>
    </citation>
    <scope>NUCLEOTIDE SEQUENCE [LARGE SCALE GENOMIC DNA]</scope>
    <source>
        <strain evidence="6 7">DSM 43927</strain>
    </source>
</reference>
<dbReference type="InterPro" id="IPR014746">
    <property type="entry name" value="Gln_synth/guanido_kin_cat_dom"/>
</dbReference>
<comment type="catalytic activity">
    <reaction evidence="4 5">
        <text>L-cysteine + L-glutamate + ATP = gamma-L-glutamyl-L-cysteine + ADP + phosphate + H(+)</text>
        <dbReference type="Rhea" id="RHEA:13285"/>
        <dbReference type="ChEBI" id="CHEBI:15378"/>
        <dbReference type="ChEBI" id="CHEBI:29985"/>
        <dbReference type="ChEBI" id="CHEBI:30616"/>
        <dbReference type="ChEBI" id="CHEBI:35235"/>
        <dbReference type="ChEBI" id="CHEBI:43474"/>
        <dbReference type="ChEBI" id="CHEBI:58173"/>
        <dbReference type="ChEBI" id="CHEBI:456216"/>
        <dbReference type="EC" id="6.3.2.2"/>
    </reaction>
</comment>
<sequence length="393" mass="41969">MRGRDAVSGVTMGVEEEFLLVDPATGGTVPRASRVLARAAEAPPRAPGAEYHAELVTTQVEAVTGVCRDLPSLARQLREGRRVLARAAAGEGLALVSSGTPVPATLDPPFADGDRFSLIAERYAGMVVGYESCGCHVHVGVPERETAVAVVNHLRPWLPTLLALSANSPFDRGRDSGYASWRMVGQARFPGSGVTPWFPSAQAYERGLDRLVDCGVLVDRAMTFWLARPSSHLPTVEVRVADAAATVDEAVLQAALTRALVRRAVADLETGREAPRPDDQVCAAALWAAARHGLGGPGVHPLEEVQVPAWRLVDELLDRVRTALEESGDLSRVTALLARLRRGGTGADRQRRAGGSGGAEVVAMLIRETVAEEWLPEERVREAPSPDSARTET</sequence>
<dbReference type="GO" id="GO:0004357">
    <property type="term" value="F:glutamate-cysteine ligase activity"/>
    <property type="evidence" value="ECO:0007669"/>
    <property type="project" value="UniProtKB-EC"/>
</dbReference>
<dbReference type="PANTHER" id="PTHR36510">
    <property type="entry name" value="GLUTAMATE--CYSTEINE LIGASE 2-RELATED"/>
    <property type="match status" value="1"/>
</dbReference>
<dbReference type="InterPro" id="IPR011793">
    <property type="entry name" value="YbdK"/>
</dbReference>
<dbReference type="InterPro" id="IPR006336">
    <property type="entry name" value="GCS2"/>
</dbReference>
<dbReference type="EMBL" id="QTTT01000001">
    <property type="protein sequence ID" value="REF00184.1"/>
    <property type="molecule type" value="Genomic_DNA"/>
</dbReference>
<organism evidence="6 7">
    <name type="scientific">Thermomonospora umbrina</name>
    <dbReference type="NCBI Taxonomy" id="111806"/>
    <lineage>
        <taxon>Bacteria</taxon>
        <taxon>Bacillati</taxon>
        <taxon>Actinomycetota</taxon>
        <taxon>Actinomycetes</taxon>
        <taxon>Streptosporangiales</taxon>
        <taxon>Thermomonosporaceae</taxon>
        <taxon>Thermomonospora</taxon>
    </lineage>
</organism>
<dbReference type="Proteomes" id="UP000256661">
    <property type="component" value="Unassembled WGS sequence"/>
</dbReference>
<proteinExistence type="inferred from homology"/>
<dbReference type="RefSeq" id="WP_245974614.1">
    <property type="nucleotide sequence ID" value="NZ_QTTT01000001.1"/>
</dbReference>
<name>A0A3D9T1I6_9ACTN</name>
<dbReference type="Pfam" id="PF04107">
    <property type="entry name" value="GCS2"/>
    <property type="match status" value="1"/>
</dbReference>
<evidence type="ECO:0000256" key="1">
    <source>
        <dbReference type="ARBA" id="ARBA00022598"/>
    </source>
</evidence>
<dbReference type="AlphaFoldDB" id="A0A3D9T1I6"/>
<dbReference type="Gene3D" id="3.30.590.20">
    <property type="match status" value="1"/>
</dbReference>
<comment type="similarity">
    <text evidence="5">Belongs to the glutamate--cysteine ligase type 2 family. YbdK subfamily.</text>
</comment>
<accession>A0A3D9T1I6</accession>
<dbReference type="GO" id="GO:0005524">
    <property type="term" value="F:ATP binding"/>
    <property type="evidence" value="ECO:0007669"/>
    <property type="project" value="UniProtKB-KW"/>
</dbReference>
<dbReference type="SUPFAM" id="SSF55931">
    <property type="entry name" value="Glutamine synthetase/guanido kinase"/>
    <property type="match status" value="1"/>
</dbReference>
<evidence type="ECO:0000256" key="3">
    <source>
        <dbReference type="ARBA" id="ARBA00022840"/>
    </source>
</evidence>
<dbReference type="HAMAP" id="MF_01609">
    <property type="entry name" value="Glu_cys_ligase_2"/>
    <property type="match status" value="1"/>
</dbReference>
<evidence type="ECO:0000313" key="7">
    <source>
        <dbReference type="Proteomes" id="UP000256661"/>
    </source>
</evidence>
<dbReference type="EC" id="6.3.2.2" evidence="5"/>
<evidence type="ECO:0000313" key="6">
    <source>
        <dbReference type="EMBL" id="REF00184.1"/>
    </source>
</evidence>
<keyword evidence="3 5" id="KW-0067">ATP-binding</keyword>
<dbReference type="GO" id="GO:0042398">
    <property type="term" value="P:modified amino acid biosynthetic process"/>
    <property type="evidence" value="ECO:0007669"/>
    <property type="project" value="InterPro"/>
</dbReference>